<evidence type="ECO:0000313" key="5">
    <source>
        <dbReference type="Proteomes" id="UP000574332"/>
    </source>
</evidence>
<organism evidence="4 5">
    <name type="scientific">Macellibacteroides fermentans</name>
    <dbReference type="NCBI Taxonomy" id="879969"/>
    <lineage>
        <taxon>Bacteria</taxon>
        <taxon>Pseudomonadati</taxon>
        <taxon>Bacteroidota</taxon>
        <taxon>Bacteroidia</taxon>
        <taxon>Bacteroidales</taxon>
        <taxon>Porphyromonadaceae</taxon>
        <taxon>Macellibacteroides</taxon>
    </lineage>
</organism>
<comment type="similarity">
    <text evidence="1 2">Belongs to the small heat shock protein (HSP20) family.</text>
</comment>
<dbReference type="AlphaFoldDB" id="A0A8E1ZYL5"/>
<dbReference type="Pfam" id="PF00011">
    <property type="entry name" value="HSP20"/>
    <property type="match status" value="1"/>
</dbReference>
<gene>
    <name evidence="4" type="ORF">F5613_000265</name>
</gene>
<dbReference type="InterPro" id="IPR008978">
    <property type="entry name" value="HSP20-like_chaperone"/>
</dbReference>
<accession>A0A8E1ZYL5</accession>
<dbReference type="InterPro" id="IPR031107">
    <property type="entry name" value="Small_HSP"/>
</dbReference>
<dbReference type="PROSITE" id="PS01031">
    <property type="entry name" value="SHSP"/>
    <property type="match status" value="1"/>
</dbReference>
<evidence type="ECO:0000256" key="2">
    <source>
        <dbReference type="RuleBase" id="RU003616"/>
    </source>
</evidence>
<name>A0A8E1ZYL5_9PORP</name>
<dbReference type="SUPFAM" id="SSF49764">
    <property type="entry name" value="HSP20-like chaperones"/>
    <property type="match status" value="1"/>
</dbReference>
<evidence type="ECO:0000313" key="4">
    <source>
        <dbReference type="EMBL" id="NYI48220.1"/>
    </source>
</evidence>
<dbReference type="EMBL" id="JACCCY010000001">
    <property type="protein sequence ID" value="NYI48220.1"/>
    <property type="molecule type" value="Genomic_DNA"/>
</dbReference>
<dbReference type="Gene3D" id="2.60.40.790">
    <property type="match status" value="1"/>
</dbReference>
<sequence>MLDNLILEDLIMMPVRRSQNWLPSIFNDFFENQWMERVNTTTPAINVFETDNEFKVEVAAPGLKKEDLTIRLDQDNQLNITMEKKDERNEEKKNGRYLRREFNYSKFQQNLILPDEIEKDKIEAKVEEGVLTITIPKKVYNEKEQSVQLIEIK</sequence>
<evidence type="ECO:0000259" key="3">
    <source>
        <dbReference type="PROSITE" id="PS01031"/>
    </source>
</evidence>
<dbReference type="CDD" id="cd06464">
    <property type="entry name" value="ACD_sHsps-like"/>
    <property type="match status" value="1"/>
</dbReference>
<comment type="caution">
    <text evidence="4">The sequence shown here is derived from an EMBL/GenBank/DDBJ whole genome shotgun (WGS) entry which is preliminary data.</text>
</comment>
<protein>
    <submittedName>
        <fullName evidence="4">HSP20 family protein</fullName>
    </submittedName>
</protein>
<keyword evidence="5" id="KW-1185">Reference proteome</keyword>
<reference evidence="4 5" key="1">
    <citation type="submission" date="2020-07" db="EMBL/GenBank/DDBJ databases">
        <title>Genomic Encyclopedia of Type Strains, Phase IV (KMG-IV): sequencing the most valuable type-strain genomes for metagenomic binning, comparative biology and taxonomic classification.</title>
        <authorList>
            <person name="Goeker M."/>
        </authorList>
    </citation>
    <scope>NUCLEOTIDE SEQUENCE [LARGE SCALE GENOMIC DNA]</scope>
    <source>
        <strain evidence="4 5">DSM 23697</strain>
    </source>
</reference>
<evidence type="ECO:0000256" key="1">
    <source>
        <dbReference type="PROSITE-ProRule" id="PRU00285"/>
    </source>
</evidence>
<proteinExistence type="inferred from homology"/>
<dbReference type="InterPro" id="IPR002068">
    <property type="entry name" value="A-crystallin/Hsp20_dom"/>
</dbReference>
<dbReference type="PANTHER" id="PTHR11527">
    <property type="entry name" value="HEAT-SHOCK PROTEIN 20 FAMILY MEMBER"/>
    <property type="match status" value="1"/>
</dbReference>
<dbReference type="Proteomes" id="UP000574332">
    <property type="component" value="Unassembled WGS sequence"/>
</dbReference>
<feature type="domain" description="SHSP" evidence="3">
    <location>
        <begin position="36"/>
        <end position="153"/>
    </location>
</feature>